<evidence type="ECO:0000256" key="6">
    <source>
        <dbReference type="ARBA" id="ARBA00022759"/>
    </source>
</evidence>
<dbReference type="EC" id="3.1.26.4" evidence="3"/>
<dbReference type="CDD" id="cd09276">
    <property type="entry name" value="Rnase_HI_RT_non_LTR"/>
    <property type="match status" value="1"/>
</dbReference>
<dbReference type="AlphaFoldDB" id="A0A4S4L7A1"/>
<evidence type="ECO:0000256" key="7">
    <source>
        <dbReference type="ARBA" id="ARBA00022801"/>
    </source>
</evidence>
<evidence type="ECO:0000256" key="3">
    <source>
        <dbReference type="ARBA" id="ARBA00012180"/>
    </source>
</evidence>
<dbReference type="GO" id="GO:0043137">
    <property type="term" value="P:DNA replication, removal of RNA primer"/>
    <property type="evidence" value="ECO:0007669"/>
    <property type="project" value="TreeGrafter"/>
</dbReference>
<dbReference type="Proteomes" id="UP000308199">
    <property type="component" value="Unassembled WGS sequence"/>
</dbReference>
<protein>
    <recommendedName>
        <fullName evidence="3">ribonuclease H</fullName>
        <ecNumber evidence="3">3.1.26.4</ecNumber>
    </recommendedName>
</protein>
<evidence type="ECO:0000256" key="4">
    <source>
        <dbReference type="ARBA" id="ARBA00022722"/>
    </source>
</evidence>
<evidence type="ECO:0000256" key="2">
    <source>
        <dbReference type="ARBA" id="ARBA00005300"/>
    </source>
</evidence>
<dbReference type="InterPro" id="IPR002156">
    <property type="entry name" value="RNaseH_domain"/>
</dbReference>
<dbReference type="InterPro" id="IPR050092">
    <property type="entry name" value="RNase_H"/>
</dbReference>
<sequence length="245" mass="26933">MLNLFPLPAETIPTALGPPWNDHCNPRIHFDIPSGKGDLDFQKWQGEMAETTTNDTNHSHLVMFTDGSTSGPEPLDFKISYSAIEYRIGRPLDHPVVAGDAETSAIEKALESLLDEGSALSLSNSPTSSITIFSDCMPVLPQIQHPTLSPGANTVQNITALLHNITQVHPSICITLAWVPGHSLITGNERADATAKEAATIPPYHHPSLRWIRTLGAFNVQKEWESEALSNGNREHEWGYSRNER</sequence>
<gene>
    <name evidence="9" type="ORF">EW145_g4741</name>
</gene>
<dbReference type="OrthoDB" id="3265515at2759"/>
<dbReference type="PANTHER" id="PTHR10642">
    <property type="entry name" value="RIBONUCLEASE H1"/>
    <property type="match status" value="1"/>
</dbReference>
<evidence type="ECO:0000313" key="10">
    <source>
        <dbReference type="Proteomes" id="UP000308199"/>
    </source>
</evidence>
<keyword evidence="6" id="KW-0255">Endonuclease</keyword>
<dbReference type="GO" id="GO:0004523">
    <property type="term" value="F:RNA-DNA hybrid ribonuclease activity"/>
    <property type="evidence" value="ECO:0007669"/>
    <property type="project" value="UniProtKB-EC"/>
</dbReference>
<evidence type="ECO:0000259" key="8">
    <source>
        <dbReference type="PROSITE" id="PS50879"/>
    </source>
</evidence>
<reference evidence="9 10" key="1">
    <citation type="submission" date="2019-02" db="EMBL/GenBank/DDBJ databases">
        <title>Genome sequencing of the rare red list fungi Phellinidium pouzarii.</title>
        <authorList>
            <person name="Buettner E."/>
            <person name="Kellner H."/>
        </authorList>
    </citation>
    <scope>NUCLEOTIDE SEQUENCE [LARGE SCALE GENOMIC DNA]</scope>
    <source>
        <strain evidence="9 10">DSM 108285</strain>
    </source>
</reference>
<organism evidence="9 10">
    <name type="scientific">Phellinidium pouzarii</name>
    <dbReference type="NCBI Taxonomy" id="167371"/>
    <lineage>
        <taxon>Eukaryota</taxon>
        <taxon>Fungi</taxon>
        <taxon>Dikarya</taxon>
        <taxon>Basidiomycota</taxon>
        <taxon>Agaricomycotina</taxon>
        <taxon>Agaricomycetes</taxon>
        <taxon>Hymenochaetales</taxon>
        <taxon>Hymenochaetaceae</taxon>
        <taxon>Phellinidium</taxon>
    </lineage>
</organism>
<dbReference type="InterPro" id="IPR012337">
    <property type="entry name" value="RNaseH-like_sf"/>
</dbReference>
<dbReference type="Gene3D" id="3.30.420.10">
    <property type="entry name" value="Ribonuclease H-like superfamily/Ribonuclease H"/>
    <property type="match status" value="1"/>
</dbReference>
<dbReference type="Pfam" id="PF00075">
    <property type="entry name" value="RNase_H"/>
    <property type="match status" value="1"/>
</dbReference>
<keyword evidence="4" id="KW-0540">Nuclease</keyword>
<dbReference type="PROSITE" id="PS50879">
    <property type="entry name" value="RNASE_H_1"/>
    <property type="match status" value="1"/>
</dbReference>
<comment type="catalytic activity">
    <reaction evidence="1">
        <text>Endonucleolytic cleavage to 5'-phosphomonoester.</text>
        <dbReference type="EC" id="3.1.26.4"/>
    </reaction>
</comment>
<keyword evidence="7" id="KW-0378">Hydrolase</keyword>
<dbReference type="EMBL" id="SGPK01000256">
    <property type="protein sequence ID" value="THH05520.1"/>
    <property type="molecule type" value="Genomic_DNA"/>
</dbReference>
<name>A0A4S4L7A1_9AGAM</name>
<accession>A0A4S4L7A1</accession>
<evidence type="ECO:0000256" key="5">
    <source>
        <dbReference type="ARBA" id="ARBA00022723"/>
    </source>
</evidence>
<dbReference type="GO" id="GO:0046872">
    <property type="term" value="F:metal ion binding"/>
    <property type="evidence" value="ECO:0007669"/>
    <property type="project" value="UniProtKB-KW"/>
</dbReference>
<dbReference type="GO" id="GO:0003676">
    <property type="term" value="F:nucleic acid binding"/>
    <property type="evidence" value="ECO:0007669"/>
    <property type="project" value="InterPro"/>
</dbReference>
<keyword evidence="10" id="KW-1185">Reference proteome</keyword>
<dbReference type="PANTHER" id="PTHR10642:SF26">
    <property type="entry name" value="RIBONUCLEASE H1"/>
    <property type="match status" value="1"/>
</dbReference>
<comment type="caution">
    <text evidence="9">The sequence shown here is derived from an EMBL/GenBank/DDBJ whole genome shotgun (WGS) entry which is preliminary data.</text>
</comment>
<comment type="similarity">
    <text evidence="2">Belongs to the RNase H family.</text>
</comment>
<dbReference type="SUPFAM" id="SSF53098">
    <property type="entry name" value="Ribonuclease H-like"/>
    <property type="match status" value="1"/>
</dbReference>
<dbReference type="InterPro" id="IPR036397">
    <property type="entry name" value="RNaseH_sf"/>
</dbReference>
<evidence type="ECO:0000313" key="9">
    <source>
        <dbReference type="EMBL" id="THH05520.1"/>
    </source>
</evidence>
<feature type="domain" description="RNase H type-1" evidence="8">
    <location>
        <begin position="57"/>
        <end position="200"/>
    </location>
</feature>
<keyword evidence="5" id="KW-0479">Metal-binding</keyword>
<proteinExistence type="inferred from homology"/>
<evidence type="ECO:0000256" key="1">
    <source>
        <dbReference type="ARBA" id="ARBA00000077"/>
    </source>
</evidence>